<feature type="transmembrane region" description="Helical" evidence="1">
    <location>
        <begin position="148"/>
        <end position="167"/>
    </location>
</feature>
<protein>
    <submittedName>
        <fullName evidence="2">Uncharacterized protein</fullName>
    </submittedName>
</protein>
<keyword evidence="3" id="KW-1185">Reference proteome</keyword>
<evidence type="ECO:0000256" key="1">
    <source>
        <dbReference type="SAM" id="Phobius"/>
    </source>
</evidence>
<gene>
    <name evidence="2" type="ORF">M422DRAFT_274105</name>
</gene>
<accession>A0A0C9UIG5</accession>
<dbReference type="Proteomes" id="UP000054279">
    <property type="component" value="Unassembled WGS sequence"/>
</dbReference>
<name>A0A0C9UIG5_SPHS4</name>
<organism evidence="2 3">
    <name type="scientific">Sphaerobolus stellatus (strain SS14)</name>
    <dbReference type="NCBI Taxonomy" id="990650"/>
    <lineage>
        <taxon>Eukaryota</taxon>
        <taxon>Fungi</taxon>
        <taxon>Dikarya</taxon>
        <taxon>Basidiomycota</taxon>
        <taxon>Agaricomycotina</taxon>
        <taxon>Agaricomycetes</taxon>
        <taxon>Phallomycetidae</taxon>
        <taxon>Geastrales</taxon>
        <taxon>Sphaerobolaceae</taxon>
        <taxon>Sphaerobolus</taxon>
    </lineage>
</organism>
<reference evidence="2 3" key="1">
    <citation type="submission" date="2014-06" db="EMBL/GenBank/DDBJ databases">
        <title>Evolutionary Origins and Diversification of the Mycorrhizal Mutualists.</title>
        <authorList>
            <consortium name="DOE Joint Genome Institute"/>
            <consortium name="Mycorrhizal Genomics Consortium"/>
            <person name="Kohler A."/>
            <person name="Kuo A."/>
            <person name="Nagy L.G."/>
            <person name="Floudas D."/>
            <person name="Copeland A."/>
            <person name="Barry K.W."/>
            <person name="Cichocki N."/>
            <person name="Veneault-Fourrey C."/>
            <person name="LaButti K."/>
            <person name="Lindquist E.A."/>
            <person name="Lipzen A."/>
            <person name="Lundell T."/>
            <person name="Morin E."/>
            <person name="Murat C."/>
            <person name="Riley R."/>
            <person name="Ohm R."/>
            <person name="Sun H."/>
            <person name="Tunlid A."/>
            <person name="Henrissat B."/>
            <person name="Grigoriev I.V."/>
            <person name="Hibbett D.S."/>
            <person name="Martin F."/>
        </authorList>
    </citation>
    <scope>NUCLEOTIDE SEQUENCE [LARGE SCALE GENOMIC DNA]</scope>
    <source>
        <strain evidence="2 3">SS14</strain>
    </source>
</reference>
<proteinExistence type="predicted"/>
<sequence>MASELLLPKNRYFGIFAMLFYVIVTSINVLPNVVRAISFQNNTCRCGSILPRSYLNYAAVKDFTYGILHQWFSRFYWLKLFLFHEHIYIVYDKSKTLLTLLSVLFVAEIVASIVLADTGLPKTASIPQTYIPLWTGCHYTSPTPPHYFTTWIPALLFETLLFGLMLLRGWQIYKNNGLSSLLKSLIVDRCLPPVPLSIEGNTFQMLDWLELPFESANQICPFRIMGGLVAALRWTREGGPYIELINMRFFDSPIAYLAHYVDVHEYGAYLKLIGKLSLAQQSSTGTFAVSFSLFWKVPCPGGEEAAKDIVMLRHSLAAPDVYARPLPVHREMMTNFMNYHIGALWLVA</sequence>
<dbReference type="HOGENOM" id="CLU_797326_0_0_1"/>
<evidence type="ECO:0000313" key="3">
    <source>
        <dbReference type="Proteomes" id="UP000054279"/>
    </source>
</evidence>
<feature type="transmembrane region" description="Helical" evidence="1">
    <location>
        <begin position="12"/>
        <end position="30"/>
    </location>
</feature>
<keyword evidence="1" id="KW-0812">Transmembrane</keyword>
<evidence type="ECO:0000313" key="2">
    <source>
        <dbReference type="EMBL" id="KIJ24995.1"/>
    </source>
</evidence>
<dbReference type="EMBL" id="KN837441">
    <property type="protein sequence ID" value="KIJ24995.1"/>
    <property type="molecule type" value="Genomic_DNA"/>
</dbReference>
<feature type="transmembrane region" description="Helical" evidence="1">
    <location>
        <begin position="97"/>
        <end position="116"/>
    </location>
</feature>
<keyword evidence="1" id="KW-1133">Transmembrane helix</keyword>
<keyword evidence="1" id="KW-0472">Membrane</keyword>
<dbReference type="AlphaFoldDB" id="A0A0C9UIG5"/>